<keyword evidence="10" id="KW-1185">Reference proteome</keyword>
<organism evidence="9 10">
    <name type="scientific">Phlebiopsis gigantea (strain 11061_1 CR5-6)</name>
    <name type="common">White-rot fungus</name>
    <name type="synonym">Peniophora gigantea</name>
    <dbReference type="NCBI Taxonomy" id="745531"/>
    <lineage>
        <taxon>Eukaryota</taxon>
        <taxon>Fungi</taxon>
        <taxon>Dikarya</taxon>
        <taxon>Basidiomycota</taxon>
        <taxon>Agaricomycotina</taxon>
        <taxon>Agaricomycetes</taxon>
        <taxon>Polyporales</taxon>
        <taxon>Phanerochaetaceae</taxon>
        <taxon>Phlebiopsis</taxon>
    </lineage>
</organism>
<dbReference type="Gene3D" id="3.30.540.10">
    <property type="entry name" value="Fructose-1,6-Bisphosphatase, subunit A, domain 1"/>
    <property type="match status" value="1"/>
</dbReference>
<dbReference type="InterPro" id="IPR020550">
    <property type="entry name" value="Inositol_monophosphatase_CS"/>
</dbReference>
<gene>
    <name evidence="9" type="ORF">PHLGIDRAFT_31725</name>
</gene>
<evidence type="ECO:0000256" key="3">
    <source>
        <dbReference type="ARBA" id="ARBA00009759"/>
    </source>
</evidence>
<dbReference type="EMBL" id="KN840607">
    <property type="protein sequence ID" value="KIP03628.1"/>
    <property type="molecule type" value="Genomic_DNA"/>
</dbReference>
<dbReference type="AlphaFoldDB" id="A0A0C3PE00"/>
<dbReference type="STRING" id="745531.A0A0C3PE00"/>
<dbReference type="PRINTS" id="PR00377">
    <property type="entry name" value="IMPHPHTASES"/>
</dbReference>
<feature type="binding site" evidence="7">
    <location>
        <position position="79"/>
    </location>
    <ligand>
        <name>Mg(2+)</name>
        <dbReference type="ChEBI" id="CHEBI:18420"/>
        <label>1</label>
        <note>catalytic</note>
    </ligand>
</feature>
<comment type="catalytic activity">
    <reaction evidence="1 8">
        <text>a myo-inositol phosphate + H2O = myo-inositol + phosphate</text>
        <dbReference type="Rhea" id="RHEA:24056"/>
        <dbReference type="ChEBI" id="CHEBI:15377"/>
        <dbReference type="ChEBI" id="CHEBI:17268"/>
        <dbReference type="ChEBI" id="CHEBI:43474"/>
        <dbReference type="ChEBI" id="CHEBI:84139"/>
        <dbReference type="EC" id="3.1.3.25"/>
    </reaction>
</comment>
<dbReference type="OrthoDB" id="10254945at2759"/>
<dbReference type="Pfam" id="PF00459">
    <property type="entry name" value="Inositol_P"/>
    <property type="match status" value="1"/>
</dbReference>
<evidence type="ECO:0000256" key="4">
    <source>
        <dbReference type="ARBA" id="ARBA00022723"/>
    </source>
</evidence>
<evidence type="ECO:0000256" key="2">
    <source>
        <dbReference type="ARBA" id="ARBA00001946"/>
    </source>
</evidence>
<dbReference type="HOGENOM" id="CLU_044118_1_2_1"/>
<evidence type="ECO:0000256" key="5">
    <source>
        <dbReference type="ARBA" id="ARBA00022801"/>
    </source>
</evidence>
<evidence type="ECO:0000256" key="1">
    <source>
        <dbReference type="ARBA" id="ARBA00001033"/>
    </source>
</evidence>
<accession>A0A0C3PE00</accession>
<keyword evidence="4 7" id="KW-0479">Metal-binding</keyword>
<sequence>MSSIELTSTDLQEILAFTTALARKAGDLILRGSEAILSSGNVDEKKNSVDLVTEYDVKVEELVKGELAQKYPGFQFIGEESYAAGSRPPLTDTPTFCVDPIDGTTNFVHGFPHVAVSIGLIYKQRPVLGVIYNPFLDQLFTGAKGLGAHLALRGMAPKKLPLAVPRPLPSLSQALIGIECGSDRSGSIMEIKAEAYRKLAGDPKAGVDGGRMAHSLRALGTAALNYAMVAQGSLDIYWEIGCWPWDICAGTIIAQEAGGLVAGSHSSPLDNDINEPILNGRKYIVIRAIGDTATEKGVDAQKRLIKDFYATVGDYTPQ</sequence>
<feature type="binding site" evidence="7">
    <location>
        <position position="101"/>
    </location>
    <ligand>
        <name>Mg(2+)</name>
        <dbReference type="ChEBI" id="CHEBI:18420"/>
        <label>1</label>
        <note>catalytic</note>
    </ligand>
</feature>
<feature type="binding site" evidence="7">
    <location>
        <position position="246"/>
    </location>
    <ligand>
        <name>Mg(2+)</name>
        <dbReference type="ChEBI" id="CHEBI:18420"/>
        <label>1</label>
        <note>catalytic</note>
    </ligand>
</feature>
<dbReference type="GO" id="GO:0046872">
    <property type="term" value="F:metal ion binding"/>
    <property type="evidence" value="ECO:0007669"/>
    <property type="project" value="UniProtKB-KW"/>
</dbReference>
<comment type="similarity">
    <text evidence="3 8">Belongs to the inositol monophosphatase superfamily.</text>
</comment>
<dbReference type="PANTHER" id="PTHR20854:SF4">
    <property type="entry name" value="INOSITOL-1-MONOPHOSPHATASE-RELATED"/>
    <property type="match status" value="1"/>
</dbReference>
<evidence type="ECO:0000313" key="10">
    <source>
        <dbReference type="Proteomes" id="UP000053257"/>
    </source>
</evidence>
<dbReference type="InterPro" id="IPR000760">
    <property type="entry name" value="Inositol_monophosphatase-like"/>
</dbReference>
<proteinExistence type="inferred from homology"/>
<dbReference type="EC" id="3.1.3.25" evidence="8"/>
<keyword evidence="5 8" id="KW-0378">Hydrolase</keyword>
<evidence type="ECO:0000256" key="6">
    <source>
        <dbReference type="ARBA" id="ARBA00022842"/>
    </source>
</evidence>
<dbReference type="SUPFAM" id="SSF56655">
    <property type="entry name" value="Carbohydrate phosphatase"/>
    <property type="match status" value="1"/>
</dbReference>
<dbReference type="GO" id="GO:0007165">
    <property type="term" value="P:signal transduction"/>
    <property type="evidence" value="ECO:0007669"/>
    <property type="project" value="TreeGrafter"/>
</dbReference>
<feature type="binding site" evidence="7">
    <location>
        <position position="99"/>
    </location>
    <ligand>
        <name>Mg(2+)</name>
        <dbReference type="ChEBI" id="CHEBI:18420"/>
        <label>1</label>
        <note>catalytic</note>
    </ligand>
</feature>
<dbReference type="CDD" id="cd01639">
    <property type="entry name" value="IMPase"/>
    <property type="match status" value="1"/>
</dbReference>
<dbReference type="PANTHER" id="PTHR20854">
    <property type="entry name" value="INOSITOL MONOPHOSPHATASE"/>
    <property type="match status" value="1"/>
</dbReference>
<dbReference type="GO" id="GO:0046854">
    <property type="term" value="P:phosphatidylinositol phosphate biosynthetic process"/>
    <property type="evidence" value="ECO:0007669"/>
    <property type="project" value="InterPro"/>
</dbReference>
<dbReference type="Gene3D" id="3.40.190.80">
    <property type="match status" value="1"/>
</dbReference>
<dbReference type="Proteomes" id="UP000053257">
    <property type="component" value="Unassembled WGS sequence"/>
</dbReference>
<keyword evidence="6 7" id="KW-0460">Magnesium</keyword>
<dbReference type="InterPro" id="IPR020583">
    <property type="entry name" value="Inositol_monoP_metal-BS"/>
</dbReference>
<comment type="pathway">
    <text evidence="8">Polyol metabolism; myo-inositol biosynthesis; myo-inositol from D-glucose 6-phosphate: step 2/2.</text>
</comment>
<dbReference type="UniPathway" id="UPA00823">
    <property type="reaction ID" value="UER00788"/>
</dbReference>
<feature type="binding site" evidence="7">
    <location>
        <position position="102"/>
    </location>
    <ligand>
        <name>Mg(2+)</name>
        <dbReference type="ChEBI" id="CHEBI:18420"/>
        <label>1</label>
        <note>catalytic</note>
    </ligand>
</feature>
<dbReference type="FunFam" id="3.30.540.10:FF:000004">
    <property type="entry name" value="Inositol-1-monophosphatase"/>
    <property type="match status" value="1"/>
</dbReference>
<dbReference type="PROSITE" id="PS00630">
    <property type="entry name" value="IMP_2"/>
    <property type="match status" value="1"/>
</dbReference>
<name>A0A0C3PE00_PHLG1</name>
<dbReference type="PROSITE" id="PS00629">
    <property type="entry name" value="IMP_1"/>
    <property type="match status" value="1"/>
</dbReference>
<protein>
    <recommendedName>
        <fullName evidence="8">Inositol-1-monophosphatase</fullName>
        <ecNumber evidence="8">3.1.3.25</ecNumber>
    </recommendedName>
</protein>
<evidence type="ECO:0000256" key="8">
    <source>
        <dbReference type="RuleBase" id="RU364068"/>
    </source>
</evidence>
<reference evidence="9 10" key="1">
    <citation type="journal article" date="2014" name="PLoS Genet.">
        <title>Analysis of the Phlebiopsis gigantea genome, transcriptome and secretome provides insight into its pioneer colonization strategies of wood.</title>
        <authorList>
            <person name="Hori C."/>
            <person name="Ishida T."/>
            <person name="Igarashi K."/>
            <person name="Samejima M."/>
            <person name="Suzuki H."/>
            <person name="Master E."/>
            <person name="Ferreira P."/>
            <person name="Ruiz-Duenas F.J."/>
            <person name="Held B."/>
            <person name="Canessa P."/>
            <person name="Larrondo L.F."/>
            <person name="Schmoll M."/>
            <person name="Druzhinina I.S."/>
            <person name="Kubicek C.P."/>
            <person name="Gaskell J.A."/>
            <person name="Kersten P."/>
            <person name="St John F."/>
            <person name="Glasner J."/>
            <person name="Sabat G."/>
            <person name="Splinter BonDurant S."/>
            <person name="Syed K."/>
            <person name="Yadav J."/>
            <person name="Mgbeahuruike A.C."/>
            <person name="Kovalchuk A."/>
            <person name="Asiegbu F.O."/>
            <person name="Lackner G."/>
            <person name="Hoffmeister D."/>
            <person name="Rencoret J."/>
            <person name="Gutierrez A."/>
            <person name="Sun H."/>
            <person name="Lindquist E."/>
            <person name="Barry K."/>
            <person name="Riley R."/>
            <person name="Grigoriev I.V."/>
            <person name="Henrissat B."/>
            <person name="Kues U."/>
            <person name="Berka R.M."/>
            <person name="Martinez A.T."/>
            <person name="Covert S.F."/>
            <person name="Blanchette R.A."/>
            <person name="Cullen D."/>
        </authorList>
    </citation>
    <scope>NUCLEOTIDE SEQUENCE [LARGE SCALE GENOMIC DNA]</scope>
    <source>
        <strain evidence="9 10">11061_1 CR5-6</strain>
    </source>
</reference>
<dbReference type="InterPro" id="IPR033942">
    <property type="entry name" value="IMPase"/>
</dbReference>
<dbReference type="GO" id="GO:0008934">
    <property type="term" value="F:inositol monophosphate 1-phosphatase activity"/>
    <property type="evidence" value="ECO:0007669"/>
    <property type="project" value="InterPro"/>
</dbReference>
<dbReference type="GO" id="GO:0006021">
    <property type="term" value="P:inositol biosynthetic process"/>
    <property type="evidence" value="ECO:0007669"/>
    <property type="project" value="UniProtKB-UniPathway"/>
</dbReference>
<comment type="cofactor">
    <cofactor evidence="2 7 8">
        <name>Mg(2+)</name>
        <dbReference type="ChEBI" id="CHEBI:18420"/>
    </cofactor>
</comment>
<evidence type="ECO:0000313" key="9">
    <source>
        <dbReference type="EMBL" id="KIP03628.1"/>
    </source>
</evidence>
<evidence type="ECO:0000256" key="7">
    <source>
        <dbReference type="PIRSR" id="PIRSR600760-2"/>
    </source>
</evidence>